<name>A0A6I2FF51_9MICO</name>
<organism evidence="3 4">
    <name type="scientific">Agromyces agglutinans</name>
    <dbReference type="NCBI Taxonomy" id="2662258"/>
    <lineage>
        <taxon>Bacteria</taxon>
        <taxon>Bacillati</taxon>
        <taxon>Actinomycetota</taxon>
        <taxon>Actinomycetes</taxon>
        <taxon>Micrococcales</taxon>
        <taxon>Microbacteriaceae</taxon>
        <taxon>Agromyces</taxon>
    </lineage>
</organism>
<evidence type="ECO:0000256" key="1">
    <source>
        <dbReference type="SAM" id="Phobius"/>
    </source>
</evidence>
<feature type="domain" description="DUF1648" evidence="2">
    <location>
        <begin position="35"/>
        <end position="75"/>
    </location>
</feature>
<comment type="caution">
    <text evidence="3">The sequence shown here is derived from an EMBL/GenBank/DDBJ whole genome shotgun (WGS) entry which is preliminary data.</text>
</comment>
<proteinExistence type="predicted"/>
<sequence length="343" mass="35790">MTDPNLGAPECPAAAQERRDRRVLWAVVVWLPLAVIAVATAIQLLWIPRLPEEVAVHFGVAGEPDRWTTPTRSVLGYLVLSLAVAASIALATFAGRRAMLRPADGARVRLLAQVRPTAAVAPAVSILIAVVVLVLTGAQLDGAEPAGWTAPVAVGAGILLGVLAGWITWQALPAPDRPEPSAATPALDLAPGERAVWTASATAPWIVFAIIGLAGACLIVPIVMAPSAWWLWGSLLVVVALLATTTGVRVTVDRRGLTARTLLGLRLTQVPLADVVSASDVEVLPGEFGGWGFRYDLRGRRGIIMRGGPGIEVQRRDAAPLVVTVSDARTGAALLNALAAAAR</sequence>
<keyword evidence="4" id="KW-1185">Reference proteome</keyword>
<evidence type="ECO:0000313" key="3">
    <source>
        <dbReference type="EMBL" id="MRG61176.1"/>
    </source>
</evidence>
<feature type="transmembrane region" description="Helical" evidence="1">
    <location>
        <begin position="203"/>
        <end position="223"/>
    </location>
</feature>
<feature type="transmembrane region" description="Helical" evidence="1">
    <location>
        <begin position="116"/>
        <end position="136"/>
    </location>
</feature>
<keyword evidence="1" id="KW-1133">Transmembrane helix</keyword>
<feature type="transmembrane region" description="Helical" evidence="1">
    <location>
        <begin position="74"/>
        <end position="95"/>
    </location>
</feature>
<evidence type="ECO:0000313" key="4">
    <source>
        <dbReference type="Proteomes" id="UP000431080"/>
    </source>
</evidence>
<dbReference type="Proteomes" id="UP000431080">
    <property type="component" value="Unassembled WGS sequence"/>
</dbReference>
<gene>
    <name evidence="3" type="ORF">GE115_15075</name>
</gene>
<dbReference type="Pfam" id="PF07853">
    <property type="entry name" value="DUF1648"/>
    <property type="match status" value="1"/>
</dbReference>
<dbReference type="InterPro" id="IPR012867">
    <property type="entry name" value="DUF1648"/>
</dbReference>
<keyword evidence="1" id="KW-0812">Transmembrane</keyword>
<dbReference type="AlphaFoldDB" id="A0A6I2FF51"/>
<feature type="transmembrane region" description="Helical" evidence="1">
    <location>
        <begin position="23"/>
        <end position="47"/>
    </location>
</feature>
<reference evidence="3 4" key="1">
    <citation type="submission" date="2019-10" db="EMBL/GenBank/DDBJ databases">
        <authorList>
            <person name="Nie G."/>
            <person name="Ming H."/>
            <person name="Yi B."/>
        </authorList>
    </citation>
    <scope>NUCLEOTIDE SEQUENCE [LARGE SCALE GENOMIC DNA]</scope>
    <source>
        <strain evidence="3 4">CFH 90414</strain>
    </source>
</reference>
<protein>
    <submittedName>
        <fullName evidence="3">DUF1648 domain-containing protein</fullName>
    </submittedName>
</protein>
<dbReference type="RefSeq" id="WP_153685603.1">
    <property type="nucleotide sequence ID" value="NZ_WJIF01000010.1"/>
</dbReference>
<feature type="transmembrane region" description="Helical" evidence="1">
    <location>
        <begin position="148"/>
        <end position="169"/>
    </location>
</feature>
<keyword evidence="1" id="KW-0472">Membrane</keyword>
<feature type="transmembrane region" description="Helical" evidence="1">
    <location>
        <begin position="229"/>
        <end position="252"/>
    </location>
</feature>
<evidence type="ECO:0000259" key="2">
    <source>
        <dbReference type="Pfam" id="PF07853"/>
    </source>
</evidence>
<accession>A0A6I2FF51</accession>
<dbReference type="EMBL" id="WJIF01000010">
    <property type="protein sequence ID" value="MRG61176.1"/>
    <property type="molecule type" value="Genomic_DNA"/>
</dbReference>